<evidence type="ECO:0000313" key="1">
    <source>
        <dbReference type="EMBL" id="CAK7343004.1"/>
    </source>
</evidence>
<dbReference type="Proteomes" id="UP001314170">
    <property type="component" value="Unassembled WGS sequence"/>
</dbReference>
<dbReference type="AlphaFoldDB" id="A0AAV1S001"/>
<accession>A0AAV1S001</accession>
<keyword evidence="2" id="KW-1185">Reference proteome</keyword>
<proteinExistence type="predicted"/>
<reference evidence="1 2" key="1">
    <citation type="submission" date="2024-01" db="EMBL/GenBank/DDBJ databases">
        <authorList>
            <person name="Waweru B."/>
        </authorList>
    </citation>
    <scope>NUCLEOTIDE SEQUENCE [LARGE SCALE GENOMIC DNA]</scope>
</reference>
<organism evidence="1 2">
    <name type="scientific">Dovyalis caffra</name>
    <dbReference type="NCBI Taxonomy" id="77055"/>
    <lineage>
        <taxon>Eukaryota</taxon>
        <taxon>Viridiplantae</taxon>
        <taxon>Streptophyta</taxon>
        <taxon>Embryophyta</taxon>
        <taxon>Tracheophyta</taxon>
        <taxon>Spermatophyta</taxon>
        <taxon>Magnoliopsida</taxon>
        <taxon>eudicotyledons</taxon>
        <taxon>Gunneridae</taxon>
        <taxon>Pentapetalae</taxon>
        <taxon>rosids</taxon>
        <taxon>fabids</taxon>
        <taxon>Malpighiales</taxon>
        <taxon>Salicaceae</taxon>
        <taxon>Flacourtieae</taxon>
        <taxon>Dovyalis</taxon>
    </lineage>
</organism>
<dbReference type="EMBL" id="CAWUPB010001160">
    <property type="protein sequence ID" value="CAK7343004.1"/>
    <property type="molecule type" value="Genomic_DNA"/>
</dbReference>
<evidence type="ECO:0008006" key="3">
    <source>
        <dbReference type="Google" id="ProtNLM"/>
    </source>
</evidence>
<protein>
    <recommendedName>
        <fullName evidence="3">NAC domain-containing protein</fullName>
    </recommendedName>
</protein>
<evidence type="ECO:0000313" key="2">
    <source>
        <dbReference type="Proteomes" id="UP001314170"/>
    </source>
</evidence>
<sequence length="184" mass="21412">MRLDDWVLCRVRQKNSIPRNTWEDQNIPSCAPTSFFPKVHELLQTNTNPNIEMVRNYFSNDCPMLPYIFSPQDFPCSGRPSSINVPSSDESCSFDNLLIPQERKHVERNQQREIYYQQSKKLRTKADVEEDAISIRNDGTDENFCGIDQSQGGNFSAEQWNSLVQYQEFNHLAFTGNDKISKHR</sequence>
<comment type="caution">
    <text evidence="1">The sequence shown here is derived from an EMBL/GenBank/DDBJ whole genome shotgun (WGS) entry which is preliminary data.</text>
</comment>
<gene>
    <name evidence="1" type="ORF">DCAF_LOCUS17086</name>
</gene>
<name>A0AAV1S001_9ROSI</name>